<accession>A0A0A9H9S5</accession>
<protein>
    <submittedName>
        <fullName evidence="1">Uncharacterized protein</fullName>
    </submittedName>
</protein>
<dbReference type="EMBL" id="GBRH01164384">
    <property type="protein sequence ID" value="JAE33512.1"/>
    <property type="molecule type" value="Transcribed_RNA"/>
</dbReference>
<proteinExistence type="predicted"/>
<name>A0A0A9H9S5_ARUDO</name>
<reference evidence="1" key="1">
    <citation type="submission" date="2014-09" db="EMBL/GenBank/DDBJ databases">
        <authorList>
            <person name="Magalhaes I.L.F."/>
            <person name="Oliveira U."/>
            <person name="Santos F.R."/>
            <person name="Vidigal T.H.D.A."/>
            <person name="Brescovit A.D."/>
            <person name="Santos A.J."/>
        </authorList>
    </citation>
    <scope>NUCLEOTIDE SEQUENCE</scope>
    <source>
        <tissue evidence="1">Shoot tissue taken approximately 20 cm above the soil surface</tissue>
    </source>
</reference>
<sequence length="34" mass="4186">MTRSKKSISWIIDFLDPELYQTWPKRLTYVQDII</sequence>
<dbReference type="AlphaFoldDB" id="A0A0A9H9S5"/>
<organism evidence="1">
    <name type="scientific">Arundo donax</name>
    <name type="common">Giant reed</name>
    <name type="synonym">Donax arundinaceus</name>
    <dbReference type="NCBI Taxonomy" id="35708"/>
    <lineage>
        <taxon>Eukaryota</taxon>
        <taxon>Viridiplantae</taxon>
        <taxon>Streptophyta</taxon>
        <taxon>Embryophyta</taxon>
        <taxon>Tracheophyta</taxon>
        <taxon>Spermatophyta</taxon>
        <taxon>Magnoliopsida</taxon>
        <taxon>Liliopsida</taxon>
        <taxon>Poales</taxon>
        <taxon>Poaceae</taxon>
        <taxon>PACMAD clade</taxon>
        <taxon>Arundinoideae</taxon>
        <taxon>Arundineae</taxon>
        <taxon>Arundo</taxon>
    </lineage>
</organism>
<evidence type="ECO:0000313" key="1">
    <source>
        <dbReference type="EMBL" id="JAE33512.1"/>
    </source>
</evidence>
<reference evidence="1" key="2">
    <citation type="journal article" date="2015" name="Data Brief">
        <title>Shoot transcriptome of the giant reed, Arundo donax.</title>
        <authorList>
            <person name="Barrero R.A."/>
            <person name="Guerrero F.D."/>
            <person name="Moolhuijzen P."/>
            <person name="Goolsby J.A."/>
            <person name="Tidwell J."/>
            <person name="Bellgard S.E."/>
            <person name="Bellgard M.I."/>
        </authorList>
    </citation>
    <scope>NUCLEOTIDE SEQUENCE</scope>
    <source>
        <tissue evidence="1">Shoot tissue taken approximately 20 cm above the soil surface</tissue>
    </source>
</reference>